<name>A0ABD8A8W1_9EURY</name>
<accession>A0ABD8A8W1</accession>
<evidence type="ECO:0000313" key="1">
    <source>
        <dbReference type="EMBL" id="WOX55960.1"/>
    </source>
</evidence>
<protein>
    <recommendedName>
        <fullName evidence="3">Peptidase</fullName>
    </recommendedName>
</protein>
<dbReference type="AlphaFoldDB" id="A0ABD8A8W1"/>
<evidence type="ECO:0008006" key="3">
    <source>
        <dbReference type="Google" id="ProtNLM"/>
    </source>
</evidence>
<dbReference type="EMBL" id="CP137641">
    <property type="protein sequence ID" value="WOX55960.1"/>
    <property type="molecule type" value="Genomic_DNA"/>
</dbReference>
<organism evidence="1 2">
    <name type="scientific">Methanoculleus palmolei</name>
    <dbReference type="NCBI Taxonomy" id="72612"/>
    <lineage>
        <taxon>Archaea</taxon>
        <taxon>Methanobacteriati</taxon>
        <taxon>Methanobacteriota</taxon>
        <taxon>Stenosarchaea group</taxon>
        <taxon>Methanomicrobia</taxon>
        <taxon>Methanomicrobiales</taxon>
        <taxon>Methanomicrobiaceae</taxon>
        <taxon>Methanoculleus</taxon>
    </lineage>
</organism>
<keyword evidence="2" id="KW-1185">Reference proteome</keyword>
<reference evidence="1 2" key="1">
    <citation type="submission" date="2023-10" db="EMBL/GenBank/DDBJ databases">
        <title>The complete genome sequence of Methanoculleus palmolei DSM 4273.</title>
        <authorList>
            <person name="Lai S.-J."/>
            <person name="You Y.-T."/>
            <person name="Chen S.-C."/>
        </authorList>
    </citation>
    <scope>NUCLEOTIDE SEQUENCE [LARGE SCALE GENOMIC DNA]</scope>
    <source>
        <strain evidence="1 2">DSM 4273</strain>
    </source>
</reference>
<dbReference type="Proteomes" id="UP001626603">
    <property type="component" value="Chromosome"/>
</dbReference>
<gene>
    <name evidence="1" type="ORF">R6Y95_01160</name>
</gene>
<sequence length="344" mass="37831">MFAAALLVTAGDVTPEENPSFAPMTAGSIVQGETDWYSIDVPAGKTEFIVDLDWDDSSDSLRLTIHAPDSVLGPNYDAYDGVDPDQTPKPQTLDISGHIRTVNISDLGRVEALAYGFKVGDLYFNESWGSTPAIASLGDYTLTGVPEEGIWVKPQVGWEFDDADRWECGDVGFELTDDGGTVVQVCPDNLGIKDSGKGMLNAGAFLVHPDNVYDFHGNVCRGEESDRSSGRLYVYGRVDGEARGDGGVELKRSPYFFDDRGDRLSDRGISRKNGEIPEITYFDVIDEEKDNLIVERLDRSIADGGNGRIQLRIKDSGGLHPGTWRFEVYGDRVTGTEDYTFTWR</sequence>
<evidence type="ECO:0000313" key="2">
    <source>
        <dbReference type="Proteomes" id="UP001626603"/>
    </source>
</evidence>
<proteinExistence type="predicted"/>